<dbReference type="Gene3D" id="3.90.1150.10">
    <property type="entry name" value="Aspartate Aminotransferase, domain 1"/>
    <property type="match status" value="1"/>
</dbReference>
<comment type="similarity">
    <text evidence="3 8">Belongs to the class-V pyridoxal-phosphate-dependent aminotransferase family. Csd subfamily.</text>
</comment>
<evidence type="ECO:0000256" key="2">
    <source>
        <dbReference type="ARBA" id="ARBA00002824"/>
    </source>
</evidence>
<dbReference type="Proteomes" id="UP001165678">
    <property type="component" value="Unassembled WGS sequence"/>
</dbReference>
<dbReference type="PANTHER" id="PTHR43586:SF8">
    <property type="entry name" value="CYSTEINE DESULFURASE 1, CHLOROPLASTIC"/>
    <property type="match status" value="1"/>
</dbReference>
<dbReference type="PIRSF" id="PIRSF005572">
    <property type="entry name" value="NifS"/>
    <property type="match status" value="1"/>
</dbReference>
<dbReference type="NCBIfam" id="TIGR01979">
    <property type="entry name" value="sufS"/>
    <property type="match status" value="1"/>
</dbReference>
<evidence type="ECO:0000256" key="8">
    <source>
        <dbReference type="RuleBase" id="RU004506"/>
    </source>
</evidence>
<dbReference type="CDD" id="cd06453">
    <property type="entry name" value="SufS_like"/>
    <property type="match status" value="1"/>
</dbReference>
<comment type="function">
    <text evidence="2 8">Catalyzes the removal of elemental sulfur and selenium atoms from L-cysteine, L-cystine, L-selenocysteine, and L-selenocystine to produce L-alanine.</text>
</comment>
<dbReference type="InterPro" id="IPR015421">
    <property type="entry name" value="PyrdxlP-dep_Trfase_major"/>
</dbReference>
<evidence type="ECO:0000256" key="1">
    <source>
        <dbReference type="ARBA" id="ARBA00001933"/>
    </source>
</evidence>
<evidence type="ECO:0000256" key="7">
    <source>
        <dbReference type="RuleBase" id="RU004504"/>
    </source>
</evidence>
<evidence type="ECO:0000256" key="3">
    <source>
        <dbReference type="ARBA" id="ARBA00010447"/>
    </source>
</evidence>
<dbReference type="InterPro" id="IPR020578">
    <property type="entry name" value="Aminotrans_V_PyrdxlP_BS"/>
</dbReference>
<comment type="catalytic activity">
    <reaction evidence="6 8">
        <text>(sulfur carrier)-H + L-cysteine = (sulfur carrier)-SH + L-alanine</text>
        <dbReference type="Rhea" id="RHEA:43892"/>
        <dbReference type="Rhea" id="RHEA-COMP:14737"/>
        <dbReference type="Rhea" id="RHEA-COMP:14739"/>
        <dbReference type="ChEBI" id="CHEBI:29917"/>
        <dbReference type="ChEBI" id="CHEBI:35235"/>
        <dbReference type="ChEBI" id="CHEBI:57972"/>
        <dbReference type="ChEBI" id="CHEBI:64428"/>
        <dbReference type="EC" id="2.8.1.7"/>
    </reaction>
</comment>
<feature type="domain" description="Aminotransferase class V" evidence="9">
    <location>
        <begin position="31"/>
        <end position="401"/>
    </location>
</feature>
<evidence type="ECO:0000256" key="5">
    <source>
        <dbReference type="ARBA" id="ARBA00022898"/>
    </source>
</evidence>
<dbReference type="PANTHER" id="PTHR43586">
    <property type="entry name" value="CYSTEINE DESULFURASE"/>
    <property type="match status" value="1"/>
</dbReference>
<dbReference type="GO" id="GO:0030170">
    <property type="term" value="F:pyridoxal phosphate binding"/>
    <property type="evidence" value="ECO:0007669"/>
    <property type="project" value="UniProtKB-UniRule"/>
</dbReference>
<dbReference type="AlphaFoldDB" id="A0AA42CY48"/>
<evidence type="ECO:0000313" key="11">
    <source>
        <dbReference type="Proteomes" id="UP001165678"/>
    </source>
</evidence>
<dbReference type="InterPro" id="IPR015422">
    <property type="entry name" value="PyrdxlP-dep_Trfase_small"/>
</dbReference>
<evidence type="ECO:0000256" key="4">
    <source>
        <dbReference type="ARBA" id="ARBA00022679"/>
    </source>
</evidence>
<dbReference type="Pfam" id="PF00266">
    <property type="entry name" value="Aminotran_5"/>
    <property type="match status" value="1"/>
</dbReference>
<dbReference type="InterPro" id="IPR015424">
    <property type="entry name" value="PyrdxlP-dep_Trfase"/>
</dbReference>
<dbReference type="PROSITE" id="PS00595">
    <property type="entry name" value="AA_TRANSFER_CLASS_5"/>
    <property type="match status" value="1"/>
</dbReference>
<evidence type="ECO:0000259" key="9">
    <source>
        <dbReference type="Pfam" id="PF00266"/>
    </source>
</evidence>
<organism evidence="10 11">
    <name type="scientific">Larsenimonas rhizosphaerae</name>
    <dbReference type="NCBI Taxonomy" id="2944682"/>
    <lineage>
        <taxon>Bacteria</taxon>
        <taxon>Pseudomonadati</taxon>
        <taxon>Pseudomonadota</taxon>
        <taxon>Gammaproteobacteria</taxon>
        <taxon>Oceanospirillales</taxon>
        <taxon>Halomonadaceae</taxon>
        <taxon>Larsenimonas</taxon>
    </lineage>
</organism>
<evidence type="ECO:0000256" key="6">
    <source>
        <dbReference type="ARBA" id="ARBA00050776"/>
    </source>
</evidence>
<dbReference type="InterPro" id="IPR010970">
    <property type="entry name" value="Cys_dSase_SufS"/>
</dbReference>
<keyword evidence="5 8" id="KW-0663">Pyridoxal phosphate</keyword>
<dbReference type="EC" id="2.8.1.7" evidence="8"/>
<gene>
    <name evidence="10" type="ORF">OQ287_10555</name>
</gene>
<reference evidence="10" key="1">
    <citation type="submission" date="2022-11" db="EMBL/GenBank/DDBJ databases">
        <title>Larsenimonas rhizosphaerae sp. nov., isolated from a tidal mudflat.</title>
        <authorList>
            <person name="Lee S.D."/>
            <person name="Kim I.S."/>
        </authorList>
    </citation>
    <scope>NUCLEOTIDE SEQUENCE</scope>
    <source>
        <strain evidence="10">GH2-1</strain>
    </source>
</reference>
<name>A0AA42CY48_9GAMM</name>
<comment type="cofactor">
    <cofactor evidence="1 7">
        <name>pyridoxal 5'-phosphate</name>
        <dbReference type="ChEBI" id="CHEBI:597326"/>
    </cofactor>
</comment>
<dbReference type="SUPFAM" id="SSF53383">
    <property type="entry name" value="PLP-dependent transferases"/>
    <property type="match status" value="1"/>
</dbReference>
<protein>
    <recommendedName>
        <fullName evidence="8">Cysteine desulfurase</fullName>
        <ecNumber evidence="8">2.8.1.7</ecNumber>
    </recommendedName>
</protein>
<dbReference type="InterPro" id="IPR000192">
    <property type="entry name" value="Aminotrans_V_dom"/>
</dbReference>
<evidence type="ECO:0000313" key="10">
    <source>
        <dbReference type="EMBL" id="MCX2524678.1"/>
    </source>
</evidence>
<keyword evidence="11" id="KW-1185">Reference proteome</keyword>
<accession>A0AA42CY48</accession>
<sequence length="413" mass="45490">MMDSALMLDVDAIRAQFPILGRELHDGKPLVYLDNAATTQTPEPVLEAWNDYFRRYNANIHRGLHTLADEATAAFEQARDTVREFLNAARVEEIIFTRGTTEAINLVANTWGRANLREGDEVMISAMEHHSNIVPWQMLATSLGITVKVIPVDQRGVLDMQAYQALFTERTRLVAVTHVSNALGTINPIREMADIAHDHGALILVDGAQAVAHARVDVTEMDVDFYAFSGHKIYGPTGIGALYGRYELLDAMPPWQGGGEMISRVSFDDGTTFAAPPHKFEAGTPAIAEAVALDRAIRWLTSLHFDLVSDWEQRLLTHATERMQSIDGLSIIGQAPEKCGVISFVVEGAHSQDIGLLIDQFGVAIRTGHHCAQPLLRSFGLDATCRASFGVYNTLEEVDAFVDALERVLAMVR</sequence>
<keyword evidence="4 8" id="KW-0808">Transferase</keyword>
<comment type="caution">
    <text evidence="10">The sequence shown here is derived from an EMBL/GenBank/DDBJ whole genome shotgun (WGS) entry which is preliminary data.</text>
</comment>
<proteinExistence type="inferred from homology"/>
<dbReference type="InterPro" id="IPR016454">
    <property type="entry name" value="Cysteine_dSase"/>
</dbReference>
<dbReference type="GO" id="GO:0006534">
    <property type="term" value="P:cysteine metabolic process"/>
    <property type="evidence" value="ECO:0007669"/>
    <property type="project" value="UniProtKB-UniRule"/>
</dbReference>
<dbReference type="Gene3D" id="3.40.640.10">
    <property type="entry name" value="Type I PLP-dependent aspartate aminotransferase-like (Major domain)"/>
    <property type="match status" value="1"/>
</dbReference>
<dbReference type="GO" id="GO:0031071">
    <property type="term" value="F:cysteine desulfurase activity"/>
    <property type="evidence" value="ECO:0007669"/>
    <property type="project" value="UniProtKB-UniRule"/>
</dbReference>
<dbReference type="EMBL" id="JAPIVE010000003">
    <property type="protein sequence ID" value="MCX2524678.1"/>
    <property type="molecule type" value="Genomic_DNA"/>
</dbReference>